<dbReference type="EMBL" id="BAAAON010000002">
    <property type="protein sequence ID" value="GAA2175602.1"/>
    <property type="molecule type" value="Genomic_DNA"/>
</dbReference>
<comment type="caution">
    <text evidence="2">The sequence shown here is derived from an EMBL/GenBank/DDBJ whole genome shotgun (WGS) entry which is preliminary data.</text>
</comment>
<keyword evidence="3" id="KW-1185">Reference proteome</keyword>
<name>A0ABN3AW78_9MICC</name>
<dbReference type="SUPFAM" id="SSF56112">
    <property type="entry name" value="Protein kinase-like (PK-like)"/>
    <property type="match status" value="1"/>
</dbReference>
<protein>
    <recommendedName>
        <fullName evidence="1">Aminoglycoside phosphotransferase domain-containing protein</fullName>
    </recommendedName>
</protein>
<evidence type="ECO:0000259" key="1">
    <source>
        <dbReference type="Pfam" id="PF01636"/>
    </source>
</evidence>
<gene>
    <name evidence="2" type="ORF">GCM10009784_18630</name>
</gene>
<dbReference type="Pfam" id="PF01636">
    <property type="entry name" value="APH"/>
    <property type="match status" value="1"/>
</dbReference>
<accession>A0ABN3AW78</accession>
<sequence length="398" mass="43585">MSSLRTPLDSHLRSLELLFDPDALSSLFKRPVRAAHLRWKRGRSAVARLHDDDGGVRWLAMYSTDSSVKLEKTFRRALTQDVAWERFALDDGILASGPIALDPRLYPVLRGFRRAGLEVPSPGLGVLKYNPFRRLVFSVDAAGTPRLIGRASAGGHSITHGMLSELADGGVPVVLPLDSALLPPGLPTSKHLEYLPWYGSGDLSTVPLQVAELPARSAGKALALLHDQAPIHKTHAWRAPAGRLRSLIRENAELIPENGGRLERVSAELEALLRQPGRAAVIHGDFSADQVLVDGRQVRLIDFEWSTYGAAASDLGSFAAAEALESPMADGRNVLGLPRTAALLNGYGTGRATVHDSETVAWTAFHLLNRLREPFRACAPDWRQQVDRRLTMIEEVLW</sequence>
<dbReference type="Proteomes" id="UP001500974">
    <property type="component" value="Unassembled WGS sequence"/>
</dbReference>
<dbReference type="RefSeq" id="WP_277359084.1">
    <property type="nucleotide sequence ID" value="NZ_BAAAON010000002.1"/>
</dbReference>
<evidence type="ECO:0000313" key="2">
    <source>
        <dbReference type="EMBL" id="GAA2175602.1"/>
    </source>
</evidence>
<dbReference type="InterPro" id="IPR002575">
    <property type="entry name" value="Aminoglycoside_PTrfase"/>
</dbReference>
<feature type="domain" description="Aminoglycoside phosphotransferase" evidence="1">
    <location>
        <begin position="160"/>
        <end position="321"/>
    </location>
</feature>
<dbReference type="InterPro" id="IPR011009">
    <property type="entry name" value="Kinase-like_dom_sf"/>
</dbReference>
<organism evidence="2 3">
    <name type="scientific">Arthrobacter parietis</name>
    <dbReference type="NCBI Taxonomy" id="271434"/>
    <lineage>
        <taxon>Bacteria</taxon>
        <taxon>Bacillati</taxon>
        <taxon>Actinomycetota</taxon>
        <taxon>Actinomycetes</taxon>
        <taxon>Micrococcales</taxon>
        <taxon>Micrococcaceae</taxon>
        <taxon>Arthrobacter</taxon>
    </lineage>
</organism>
<evidence type="ECO:0000313" key="3">
    <source>
        <dbReference type="Proteomes" id="UP001500974"/>
    </source>
</evidence>
<reference evidence="2 3" key="1">
    <citation type="journal article" date="2019" name="Int. J. Syst. Evol. Microbiol.">
        <title>The Global Catalogue of Microorganisms (GCM) 10K type strain sequencing project: providing services to taxonomists for standard genome sequencing and annotation.</title>
        <authorList>
            <consortium name="The Broad Institute Genomics Platform"/>
            <consortium name="The Broad Institute Genome Sequencing Center for Infectious Disease"/>
            <person name="Wu L."/>
            <person name="Ma J."/>
        </authorList>
    </citation>
    <scope>NUCLEOTIDE SEQUENCE [LARGE SCALE GENOMIC DNA]</scope>
    <source>
        <strain evidence="2 3">JCM 14917</strain>
    </source>
</reference>
<proteinExistence type="predicted"/>
<dbReference type="Gene3D" id="3.90.1200.10">
    <property type="match status" value="1"/>
</dbReference>